<feature type="transmembrane region" description="Helical" evidence="5">
    <location>
        <begin position="20"/>
        <end position="42"/>
    </location>
</feature>
<name>A0A2Z4Y401_SUMC1</name>
<evidence type="ECO:0000259" key="8">
    <source>
        <dbReference type="Pfam" id="PF17137"/>
    </source>
</evidence>
<dbReference type="SUPFAM" id="SSF51445">
    <property type="entry name" value="(Trans)glycosidases"/>
    <property type="match status" value="1"/>
</dbReference>
<dbReference type="GO" id="GO:0004553">
    <property type="term" value="F:hydrolase activity, hydrolyzing O-glycosyl compounds"/>
    <property type="evidence" value="ECO:0007669"/>
    <property type="project" value="InterPro"/>
</dbReference>
<dbReference type="InterPro" id="IPR000322">
    <property type="entry name" value="Glyco_hydro_31_TIM"/>
</dbReference>
<dbReference type="KEGG" id="schv:BRCON_0675"/>
<protein>
    <submittedName>
        <fullName evidence="10">Alpha-glucosidase</fullName>
    </submittedName>
</protein>
<keyword evidence="3 4" id="KW-0326">Glycosidase</keyword>
<feature type="domain" description="Glycoside hydrolase family 31 N-terminal" evidence="7">
    <location>
        <begin position="85"/>
        <end position="250"/>
    </location>
</feature>
<dbReference type="InterPro" id="IPR033403">
    <property type="entry name" value="DUF5110"/>
</dbReference>
<gene>
    <name evidence="10" type="ORF">BRCON_0675</name>
</gene>
<dbReference type="EMBL" id="CP030759">
    <property type="protein sequence ID" value="AXA35452.1"/>
    <property type="molecule type" value="Genomic_DNA"/>
</dbReference>
<feature type="domain" description="Glycoside hydrolase family 31 TIM barrel" evidence="6">
    <location>
        <begin position="294"/>
        <end position="619"/>
    </location>
</feature>
<dbReference type="AlphaFoldDB" id="A0A2Z4Y401"/>
<evidence type="ECO:0000256" key="4">
    <source>
        <dbReference type="RuleBase" id="RU361185"/>
    </source>
</evidence>
<dbReference type="SUPFAM" id="SSF51011">
    <property type="entry name" value="Glycosyl hydrolase domain"/>
    <property type="match status" value="1"/>
</dbReference>
<dbReference type="Pfam" id="PF21365">
    <property type="entry name" value="Glyco_hydro_31_3rd"/>
    <property type="match status" value="1"/>
</dbReference>
<dbReference type="Pfam" id="PF01055">
    <property type="entry name" value="Glyco_hydro_31_2nd"/>
    <property type="match status" value="1"/>
</dbReference>
<keyword evidence="5" id="KW-1133">Transmembrane helix</keyword>
<evidence type="ECO:0000259" key="7">
    <source>
        <dbReference type="Pfam" id="PF13802"/>
    </source>
</evidence>
<dbReference type="Proteomes" id="UP000262583">
    <property type="component" value="Chromosome"/>
</dbReference>
<reference evidence="10 11" key="1">
    <citation type="submission" date="2018-05" db="EMBL/GenBank/DDBJ databases">
        <title>A metagenomic window into the 2 km-deep terrestrial subsurface aquifer revealed taxonomically and functionally diverse microbial community comprising novel uncultured bacterial lineages.</title>
        <authorList>
            <person name="Kadnikov V.V."/>
            <person name="Mardanov A.V."/>
            <person name="Beletsky A.V."/>
            <person name="Banks D."/>
            <person name="Pimenov N.V."/>
            <person name="Frank Y.A."/>
            <person name="Karnachuk O.V."/>
            <person name="Ravin N.V."/>
        </authorList>
    </citation>
    <scope>NUCLEOTIDE SEQUENCE [LARGE SCALE GENOMIC DNA]</scope>
    <source>
        <strain evidence="10">BY</strain>
    </source>
</reference>
<dbReference type="InterPro" id="IPR013780">
    <property type="entry name" value="Glyco_hydro_b"/>
</dbReference>
<proteinExistence type="inferred from homology"/>
<evidence type="ECO:0000313" key="11">
    <source>
        <dbReference type="Proteomes" id="UP000262583"/>
    </source>
</evidence>
<dbReference type="PROSITE" id="PS00129">
    <property type="entry name" value="GLYCOSYL_HYDROL_F31_1"/>
    <property type="match status" value="1"/>
</dbReference>
<dbReference type="GO" id="GO:0005975">
    <property type="term" value="P:carbohydrate metabolic process"/>
    <property type="evidence" value="ECO:0007669"/>
    <property type="project" value="InterPro"/>
</dbReference>
<keyword evidence="5" id="KW-0812">Transmembrane</keyword>
<dbReference type="Gene3D" id="2.60.40.1180">
    <property type="entry name" value="Golgi alpha-mannosidase II"/>
    <property type="match status" value="2"/>
</dbReference>
<dbReference type="InterPro" id="IPR017853">
    <property type="entry name" value="GH"/>
</dbReference>
<keyword evidence="2 4" id="KW-0378">Hydrolase</keyword>
<dbReference type="Pfam" id="PF17137">
    <property type="entry name" value="DUF5110"/>
    <property type="match status" value="1"/>
</dbReference>
<accession>A0A2Z4Y401</accession>
<evidence type="ECO:0000259" key="6">
    <source>
        <dbReference type="Pfam" id="PF01055"/>
    </source>
</evidence>
<evidence type="ECO:0000313" key="10">
    <source>
        <dbReference type="EMBL" id="AXA35452.1"/>
    </source>
</evidence>
<feature type="domain" description="DUF5110" evidence="8">
    <location>
        <begin position="733"/>
        <end position="799"/>
    </location>
</feature>
<evidence type="ECO:0000256" key="2">
    <source>
        <dbReference type="ARBA" id="ARBA00022801"/>
    </source>
</evidence>
<organism evidence="10 11">
    <name type="scientific">Sumerlaea chitinivorans</name>
    <dbReference type="NCBI Taxonomy" id="2250252"/>
    <lineage>
        <taxon>Bacteria</taxon>
        <taxon>Candidatus Sumerlaeota</taxon>
        <taxon>Candidatus Sumerlaeia</taxon>
        <taxon>Candidatus Sumerlaeales</taxon>
        <taxon>Candidatus Sumerlaeaceae</taxon>
        <taxon>Candidatus Sumerlaea</taxon>
    </lineage>
</organism>
<evidence type="ECO:0000256" key="5">
    <source>
        <dbReference type="SAM" id="Phobius"/>
    </source>
</evidence>
<comment type="similarity">
    <text evidence="1 4">Belongs to the glycosyl hydrolase 31 family.</text>
</comment>
<dbReference type="CDD" id="cd06604">
    <property type="entry name" value="GH31_glucosidase_II_MalA"/>
    <property type="match status" value="1"/>
</dbReference>
<evidence type="ECO:0000256" key="3">
    <source>
        <dbReference type="ARBA" id="ARBA00023295"/>
    </source>
</evidence>
<dbReference type="InterPro" id="IPR048395">
    <property type="entry name" value="Glyco_hydro_31_C"/>
</dbReference>
<dbReference type="SUPFAM" id="SSF74650">
    <property type="entry name" value="Galactose mutarotase-like"/>
    <property type="match status" value="1"/>
</dbReference>
<dbReference type="PANTHER" id="PTHR22762">
    <property type="entry name" value="ALPHA-GLUCOSIDASE"/>
    <property type="match status" value="1"/>
</dbReference>
<dbReference type="CDD" id="cd14752">
    <property type="entry name" value="GH31_N"/>
    <property type="match status" value="1"/>
</dbReference>
<dbReference type="InterPro" id="IPR030458">
    <property type="entry name" value="Glyco_hydro_31_AS"/>
</dbReference>
<evidence type="ECO:0000259" key="9">
    <source>
        <dbReference type="Pfam" id="PF21365"/>
    </source>
</evidence>
<dbReference type="InterPro" id="IPR025887">
    <property type="entry name" value="Glyco_hydro_31_N_dom"/>
</dbReference>
<dbReference type="Gene3D" id="3.20.20.80">
    <property type="entry name" value="Glycosidases"/>
    <property type="match status" value="2"/>
</dbReference>
<dbReference type="GO" id="GO:0030246">
    <property type="term" value="F:carbohydrate binding"/>
    <property type="evidence" value="ECO:0007669"/>
    <property type="project" value="InterPro"/>
</dbReference>
<dbReference type="InterPro" id="IPR011013">
    <property type="entry name" value="Gal_mutarotase_sf_dom"/>
</dbReference>
<dbReference type="Gene3D" id="2.60.40.1760">
    <property type="entry name" value="glycosyl hydrolase (family 31)"/>
    <property type="match status" value="1"/>
</dbReference>
<evidence type="ECO:0000256" key="1">
    <source>
        <dbReference type="ARBA" id="ARBA00007806"/>
    </source>
</evidence>
<feature type="domain" description="Glycosyl hydrolase family 31 C-terminal" evidence="9">
    <location>
        <begin position="628"/>
        <end position="714"/>
    </location>
</feature>
<keyword evidence="5" id="KW-0472">Membrane</keyword>
<dbReference type="PANTHER" id="PTHR22762:SF120">
    <property type="entry name" value="HETEROGLYCAN GLUCOSIDASE 1"/>
    <property type="match status" value="1"/>
</dbReference>
<dbReference type="Pfam" id="PF13802">
    <property type="entry name" value="Gal_mutarotas_2"/>
    <property type="match status" value="1"/>
</dbReference>
<sequence>MNTCYVFATQLIRARRSLQITVAVLLSGWAILSTSLGMGSTLTTTSKIASSIRESQLLTQNEEPEETMPNKPLEIWSAIEDGHRVTLSLADAHTLRLRVGAHGELGKDVSYAVIRKRWPKTDYKLTQETDHVRIETSALEIIVRSQPFALRVHDRKGRVLFQSGKRALSFGSGITVTHKLEQKESIYGMGEVGELFDRRGGKYTLYNTDDFSRNVRQNFYCQIPFAIHLNAAGTRAWGMFIDNPGRQTWDLGFTNPDTASYHLATGDLDLWLWFNGDIRETLRDWVELTGRMERPPLWGLGNQQSRWSYPTEKRVREIAAEFRRRRIPCDVLYLDIDYMNGYRVFTWHPQNFPNPEALLRDLHRDGFRVVTIVDPGVKIDPDYPVYKEFAQQPGFFCMDPATSQPFVGRVWPGETHFPDFTRPNVRERWGELQDQTLVAKGVDGIWNDMNEPHTFDAKEFPGHVLQYDFGRNRPHSEIHQIYGLTMAQASWEGFRRARPDDRPFIITRSGWAGVQRYALMWTGDNQSTWASMILDLQLNLSMGLSGIAFVGCDIGGFAFDCTPELYARWIEWGVFQPFCRTHSAKGTRDQEPWSFGSEVENIARKMIELRMQLLPYLYTVFVTAAETGAPINRPLVYEFPSDTNCRTIADQFLVGDAILVAPVLFSGADRRMVYFPAGKWVHWWTGATFTGPDYQIVEAPLGQPAVFVRAGSVIPMQESQQYVGEKQIHETALEVFPATEIHGLLVEDDGVSRAYLDGKERRTVFEGGMDEKHFRLTLRPEKTGYMPARKQWRIRVHGVSQKPQQVSVDGKSAPVLWHNELCEVVVPDSGKMTTVEIQF</sequence>